<dbReference type="InterPro" id="IPR036691">
    <property type="entry name" value="Endo/exonu/phosph_ase_sf"/>
</dbReference>
<evidence type="ECO:0000313" key="2">
    <source>
        <dbReference type="EMBL" id="GMR57032.1"/>
    </source>
</evidence>
<comment type="caution">
    <text evidence="2">The sequence shown here is derived from an EMBL/GenBank/DDBJ whole genome shotgun (WGS) entry which is preliminary data.</text>
</comment>
<dbReference type="PRINTS" id="PR01345">
    <property type="entry name" value="CERVTRCPTASE"/>
</dbReference>
<gene>
    <name evidence="2" type="ORF">PMAYCL1PPCAC_27227</name>
</gene>
<dbReference type="Proteomes" id="UP001328107">
    <property type="component" value="Unassembled WGS sequence"/>
</dbReference>
<proteinExistence type="predicted"/>
<name>A0AAN5D6N2_9BILA</name>
<evidence type="ECO:0000259" key="1">
    <source>
        <dbReference type="Pfam" id="PF14529"/>
    </source>
</evidence>
<dbReference type="Gene3D" id="3.60.10.10">
    <property type="entry name" value="Endonuclease/exonuclease/phosphatase"/>
    <property type="match status" value="1"/>
</dbReference>
<sequence>EAYEVLIFDANINANFVRIFVIYRIPSLSQKESEKLWKILNDFTICQHPSVMMGDFNIPAIQWPLDKNIKYKGIEEAFVDFVEIANLIQTVEKPSRDKNFLDLIFTNDHDLITNVEVTPPIGNSDHHTITYEMSIGLSRPQFKTRKNFSKGNYEIINSTLAKIYWEAIFRPIDSVHMYEKLLDLLIDRHIPMTRVNLSGLPIPKHIEKKTCREKVLLSSADKKGFYRYIKSKLHDSKGNKIDSLIDGQGAVCDTKAEKADVLAAAFSSVFTIDNGITPSFSHKREPIKDREYDEIFKRFEICDMIEKWKSSSCRTPDNINMCFIKKIAVPLVIPLEIIFKKSYDTAEVPKRWKHSIITPLRKKPPFSDPLNYRPVSITSFFCRVFEKCLSKRIIDDCEFFEIFPQSQYGFRKNRKWSKTWQFDIANKKCSVIHIGRKNPNNIYFVGNQQLESKECVRDLGIMIDRNLSMREHTKTICKVAEPKANLLFKALHSKDEKTLLNAYCIYVRPTLEFSSSVSRPIHSTDRDMIEKVQNSVTRRIFYKTLKCSYADKPRHYERNKILNLHSLEHRRRVNDAKLAYQITRTRGAGHKISVDIPKTKLRENSFALRISKSLMHILQKSKLNSSYSEFIKV</sequence>
<dbReference type="GO" id="GO:0031012">
    <property type="term" value="C:extracellular matrix"/>
    <property type="evidence" value="ECO:0007669"/>
    <property type="project" value="TreeGrafter"/>
</dbReference>
<evidence type="ECO:0000313" key="3">
    <source>
        <dbReference type="Proteomes" id="UP001328107"/>
    </source>
</evidence>
<organism evidence="2 3">
    <name type="scientific">Pristionchus mayeri</name>
    <dbReference type="NCBI Taxonomy" id="1317129"/>
    <lineage>
        <taxon>Eukaryota</taxon>
        <taxon>Metazoa</taxon>
        <taxon>Ecdysozoa</taxon>
        <taxon>Nematoda</taxon>
        <taxon>Chromadorea</taxon>
        <taxon>Rhabditida</taxon>
        <taxon>Rhabditina</taxon>
        <taxon>Diplogasteromorpha</taxon>
        <taxon>Diplogasteroidea</taxon>
        <taxon>Neodiplogasteridae</taxon>
        <taxon>Pristionchus</taxon>
    </lineage>
</organism>
<dbReference type="PANTHER" id="PTHR33395:SF21">
    <property type="entry name" value="PERICARDIN"/>
    <property type="match status" value="1"/>
</dbReference>
<dbReference type="EMBL" id="BTRK01000006">
    <property type="protein sequence ID" value="GMR57032.1"/>
    <property type="molecule type" value="Genomic_DNA"/>
</dbReference>
<dbReference type="SUPFAM" id="SSF56219">
    <property type="entry name" value="DNase I-like"/>
    <property type="match status" value="1"/>
</dbReference>
<dbReference type="GO" id="GO:0061343">
    <property type="term" value="P:cell adhesion involved in heart morphogenesis"/>
    <property type="evidence" value="ECO:0007669"/>
    <property type="project" value="TreeGrafter"/>
</dbReference>
<dbReference type="AlphaFoldDB" id="A0AAN5D6N2"/>
<accession>A0AAN5D6N2</accession>
<keyword evidence="3" id="KW-1185">Reference proteome</keyword>
<protein>
    <recommendedName>
        <fullName evidence="1">Endonuclease/exonuclease/phosphatase domain-containing protein</fullName>
    </recommendedName>
</protein>
<dbReference type="PANTHER" id="PTHR33395">
    <property type="entry name" value="TRANSCRIPTASE, PUTATIVE-RELATED-RELATED"/>
    <property type="match status" value="1"/>
</dbReference>
<reference evidence="3" key="1">
    <citation type="submission" date="2022-10" db="EMBL/GenBank/DDBJ databases">
        <title>Genome assembly of Pristionchus species.</title>
        <authorList>
            <person name="Yoshida K."/>
            <person name="Sommer R.J."/>
        </authorList>
    </citation>
    <scope>NUCLEOTIDE SEQUENCE [LARGE SCALE GENOMIC DNA]</scope>
    <source>
        <strain evidence="3">RS5460</strain>
    </source>
</reference>
<feature type="domain" description="Endonuclease/exonuclease/phosphatase" evidence="1">
    <location>
        <begin position="18"/>
        <end position="129"/>
    </location>
</feature>
<dbReference type="GO" id="GO:0003824">
    <property type="term" value="F:catalytic activity"/>
    <property type="evidence" value="ECO:0007669"/>
    <property type="project" value="InterPro"/>
</dbReference>
<dbReference type="GO" id="GO:0007508">
    <property type="term" value="P:larval heart development"/>
    <property type="evidence" value="ECO:0007669"/>
    <property type="project" value="TreeGrafter"/>
</dbReference>
<dbReference type="Pfam" id="PF14529">
    <property type="entry name" value="Exo_endo_phos_2"/>
    <property type="match status" value="1"/>
</dbReference>
<feature type="non-terminal residue" evidence="2">
    <location>
        <position position="633"/>
    </location>
</feature>
<feature type="non-terminal residue" evidence="2">
    <location>
        <position position="1"/>
    </location>
</feature>
<dbReference type="InterPro" id="IPR005135">
    <property type="entry name" value="Endo/exonuclease/phosphatase"/>
</dbReference>